<feature type="domain" description="4Fe4S-binding SPASM" evidence="7">
    <location>
        <begin position="189"/>
        <end position="257"/>
    </location>
</feature>
<sequence length="265" mass="30543">MKCLNGLYCVHLELTSRCNKICWMCGRRKIDREYPEIAMKYGEMDFELVKKIANQMPEGIVVQLHNNGEPLMYSKFGKALNLFEKQIRCMDTNAKLIIEKADQIIGNLDTLTISVIENDPEGENQYELVKDFIKIKGRRGPNLVFRCLGDVDVEKWKALGGIIATRTLHNPMGSFEYRKTPTVPEIGICLEILNHMAIDRFGRVSICVRFDPKRLGVIGDVNEESLLDIWNGEKRKQWIEYHRQGRRDEIPLCSKCDFWGVPTSS</sequence>
<dbReference type="InterPro" id="IPR023867">
    <property type="entry name" value="Sulphatase_maturase_rSAM"/>
</dbReference>
<name>A0A484HH05_9BACT</name>
<comment type="similarity">
    <text evidence="6">Belongs to the radical SAM superfamily. Anaerobic sulfatase-maturating enzyme family.</text>
</comment>
<reference evidence="8" key="1">
    <citation type="submission" date="2019-01" db="EMBL/GenBank/DDBJ databases">
        <authorList>
            <consortium name="Genoscope - CEA"/>
            <person name="William W."/>
        </authorList>
    </citation>
    <scope>NUCLEOTIDE SEQUENCE</scope>
    <source>
        <strain evidence="8">CR-1</strain>
    </source>
</reference>
<evidence type="ECO:0000256" key="6">
    <source>
        <dbReference type="ARBA" id="ARBA00023601"/>
    </source>
</evidence>
<dbReference type="PANTHER" id="PTHR43273:SF3">
    <property type="entry name" value="ANAEROBIC SULFATASE-MATURATING ENZYME HOMOLOG ASLB-RELATED"/>
    <property type="match status" value="1"/>
</dbReference>
<proteinExistence type="inferred from homology"/>
<dbReference type="SFLD" id="SFLDS00029">
    <property type="entry name" value="Radical_SAM"/>
    <property type="match status" value="1"/>
</dbReference>
<accession>A0A484HH05</accession>
<dbReference type="InterPro" id="IPR007197">
    <property type="entry name" value="rSAM"/>
</dbReference>
<dbReference type="AlphaFoldDB" id="A0A484HH05"/>
<dbReference type="InterPro" id="IPR058240">
    <property type="entry name" value="rSAM_sf"/>
</dbReference>
<comment type="cofactor">
    <cofactor evidence="1">
        <name>[4Fe-4S] cluster</name>
        <dbReference type="ChEBI" id="CHEBI:49883"/>
    </cofactor>
</comment>
<dbReference type="EMBL" id="CAACVI010000034">
    <property type="protein sequence ID" value="VEN74500.1"/>
    <property type="molecule type" value="Genomic_DNA"/>
</dbReference>
<dbReference type="GO" id="GO:0016491">
    <property type="term" value="F:oxidoreductase activity"/>
    <property type="evidence" value="ECO:0007669"/>
    <property type="project" value="InterPro"/>
</dbReference>
<evidence type="ECO:0000256" key="3">
    <source>
        <dbReference type="ARBA" id="ARBA00022723"/>
    </source>
</evidence>
<dbReference type="GO" id="GO:0051536">
    <property type="term" value="F:iron-sulfur cluster binding"/>
    <property type="evidence" value="ECO:0007669"/>
    <property type="project" value="UniProtKB-KW"/>
</dbReference>
<gene>
    <name evidence="8" type="ORF">EPICR_40079</name>
</gene>
<dbReference type="Pfam" id="PF13186">
    <property type="entry name" value="SPASM"/>
    <property type="match status" value="1"/>
</dbReference>
<evidence type="ECO:0000259" key="7">
    <source>
        <dbReference type="Pfam" id="PF13186"/>
    </source>
</evidence>
<protein>
    <recommendedName>
        <fullName evidence="7">4Fe4S-binding SPASM domain-containing protein</fullName>
    </recommendedName>
</protein>
<keyword evidence="4" id="KW-0408">Iron</keyword>
<dbReference type="GO" id="GO:0046872">
    <property type="term" value="F:metal ion binding"/>
    <property type="evidence" value="ECO:0007669"/>
    <property type="project" value="UniProtKB-KW"/>
</dbReference>
<keyword evidence="3" id="KW-0479">Metal-binding</keyword>
<evidence type="ECO:0000256" key="4">
    <source>
        <dbReference type="ARBA" id="ARBA00023004"/>
    </source>
</evidence>
<dbReference type="InterPro" id="IPR023885">
    <property type="entry name" value="4Fe4S-binding_SPASM_dom"/>
</dbReference>
<keyword evidence="5" id="KW-0411">Iron-sulfur</keyword>
<organism evidence="8">
    <name type="scientific">uncultured Desulfobacteraceae bacterium</name>
    <dbReference type="NCBI Taxonomy" id="218296"/>
    <lineage>
        <taxon>Bacteria</taxon>
        <taxon>Pseudomonadati</taxon>
        <taxon>Thermodesulfobacteriota</taxon>
        <taxon>Desulfobacteria</taxon>
        <taxon>Desulfobacterales</taxon>
        <taxon>Desulfobacteraceae</taxon>
        <taxon>environmental samples</taxon>
    </lineage>
</organism>
<dbReference type="CDD" id="cd01335">
    <property type="entry name" value="Radical_SAM"/>
    <property type="match status" value="1"/>
</dbReference>
<dbReference type="InterPro" id="IPR013785">
    <property type="entry name" value="Aldolase_TIM"/>
</dbReference>
<keyword evidence="2" id="KW-0949">S-adenosyl-L-methionine</keyword>
<evidence type="ECO:0000256" key="5">
    <source>
        <dbReference type="ARBA" id="ARBA00023014"/>
    </source>
</evidence>
<dbReference type="CDD" id="cd21109">
    <property type="entry name" value="SPASM"/>
    <property type="match status" value="1"/>
</dbReference>
<dbReference type="SUPFAM" id="SSF102114">
    <property type="entry name" value="Radical SAM enzymes"/>
    <property type="match status" value="1"/>
</dbReference>
<evidence type="ECO:0000256" key="1">
    <source>
        <dbReference type="ARBA" id="ARBA00001966"/>
    </source>
</evidence>
<evidence type="ECO:0000256" key="2">
    <source>
        <dbReference type="ARBA" id="ARBA00022691"/>
    </source>
</evidence>
<dbReference type="Gene3D" id="3.20.20.70">
    <property type="entry name" value="Aldolase class I"/>
    <property type="match status" value="1"/>
</dbReference>
<dbReference type="PANTHER" id="PTHR43273">
    <property type="entry name" value="ANAEROBIC SULFATASE-MATURATING ENZYME HOMOLOG ASLB-RELATED"/>
    <property type="match status" value="1"/>
</dbReference>
<evidence type="ECO:0000313" key="8">
    <source>
        <dbReference type="EMBL" id="VEN74500.1"/>
    </source>
</evidence>